<organism evidence="1 2">
    <name type="scientific">Stegodyphus mimosarum</name>
    <name type="common">African social velvet spider</name>
    <dbReference type="NCBI Taxonomy" id="407821"/>
    <lineage>
        <taxon>Eukaryota</taxon>
        <taxon>Metazoa</taxon>
        <taxon>Ecdysozoa</taxon>
        <taxon>Arthropoda</taxon>
        <taxon>Chelicerata</taxon>
        <taxon>Arachnida</taxon>
        <taxon>Araneae</taxon>
        <taxon>Araneomorphae</taxon>
        <taxon>Entelegynae</taxon>
        <taxon>Eresoidea</taxon>
        <taxon>Eresidae</taxon>
        <taxon>Stegodyphus</taxon>
    </lineage>
</organism>
<dbReference type="EMBL" id="KK117690">
    <property type="protein sequence ID" value="KFM71139.1"/>
    <property type="molecule type" value="Genomic_DNA"/>
</dbReference>
<proteinExistence type="predicted"/>
<feature type="non-terminal residue" evidence="1">
    <location>
        <position position="1"/>
    </location>
</feature>
<gene>
    <name evidence="1" type="ORF">X975_11039</name>
</gene>
<dbReference type="AlphaFoldDB" id="A0A087U1A0"/>
<keyword evidence="2" id="KW-1185">Reference proteome</keyword>
<feature type="non-terminal residue" evidence="1">
    <location>
        <position position="40"/>
    </location>
</feature>
<evidence type="ECO:0000313" key="2">
    <source>
        <dbReference type="Proteomes" id="UP000054359"/>
    </source>
</evidence>
<accession>A0A087U1A0</accession>
<protein>
    <submittedName>
        <fullName evidence="1">Uncharacterized protein</fullName>
    </submittedName>
</protein>
<name>A0A087U1A0_STEMI</name>
<reference evidence="1 2" key="1">
    <citation type="submission" date="2013-11" db="EMBL/GenBank/DDBJ databases">
        <title>Genome sequencing of Stegodyphus mimosarum.</title>
        <authorList>
            <person name="Bechsgaard J."/>
        </authorList>
    </citation>
    <scope>NUCLEOTIDE SEQUENCE [LARGE SCALE GENOMIC DNA]</scope>
</reference>
<sequence length="40" mass="4704">QFHILTWNLPALVTYFTPLKGLYFSPYISRRLTFKPDTAS</sequence>
<dbReference type="Proteomes" id="UP000054359">
    <property type="component" value="Unassembled WGS sequence"/>
</dbReference>
<evidence type="ECO:0000313" key="1">
    <source>
        <dbReference type="EMBL" id="KFM71139.1"/>
    </source>
</evidence>